<dbReference type="InterPro" id="IPR035959">
    <property type="entry name" value="RutC-like_sf"/>
</dbReference>
<dbReference type="Proteomes" id="UP001431429">
    <property type="component" value="Unassembled WGS sequence"/>
</dbReference>
<dbReference type="SUPFAM" id="SSF55298">
    <property type="entry name" value="YjgF-like"/>
    <property type="match status" value="1"/>
</dbReference>
<dbReference type="RefSeq" id="WP_250924387.1">
    <property type="nucleotide sequence ID" value="NZ_JAMQAW010000099.1"/>
</dbReference>
<dbReference type="EMBL" id="JAMQAW010000099">
    <property type="protein sequence ID" value="MCM2394107.1"/>
    <property type="molecule type" value="Genomic_DNA"/>
</dbReference>
<dbReference type="PANTHER" id="PTHR43857:SF1">
    <property type="entry name" value="YJGH FAMILY PROTEIN"/>
    <property type="match status" value="1"/>
</dbReference>
<dbReference type="InterPro" id="IPR006175">
    <property type="entry name" value="YjgF/YER057c/UK114"/>
</dbReference>
<sequence length="130" mass="13930">MTRRLVNPPEMHPATSYSHLAVAQGHTLVFIAGQVALDADMNVVGPGDLRKQIEVTMANLKLAMDAAGVGWDDIVRRTIYTTRPHDLQTITSTIREATQGAANPPQTIVGVTGLALPDLMVEIECTAVLS</sequence>
<protein>
    <submittedName>
        <fullName evidence="1">RidA family protein</fullName>
    </submittedName>
</protein>
<comment type="caution">
    <text evidence="1">The sequence shown here is derived from an EMBL/GenBank/DDBJ whole genome shotgun (WGS) entry which is preliminary data.</text>
</comment>
<evidence type="ECO:0000313" key="2">
    <source>
        <dbReference type="Proteomes" id="UP001431429"/>
    </source>
</evidence>
<accession>A0ABT0UZU7</accession>
<dbReference type="Pfam" id="PF01042">
    <property type="entry name" value="Ribonuc_L-PSP"/>
    <property type="match status" value="1"/>
</dbReference>
<organism evidence="1 2">
    <name type="scientific">Streptomyces albipurpureus</name>
    <dbReference type="NCBI Taxonomy" id="2897419"/>
    <lineage>
        <taxon>Bacteria</taxon>
        <taxon>Bacillati</taxon>
        <taxon>Actinomycetota</taxon>
        <taxon>Actinomycetes</taxon>
        <taxon>Kitasatosporales</taxon>
        <taxon>Streptomycetaceae</taxon>
        <taxon>Streptomyces</taxon>
    </lineage>
</organism>
<dbReference type="PANTHER" id="PTHR43857">
    <property type="entry name" value="BLR7761 PROTEIN"/>
    <property type="match status" value="1"/>
</dbReference>
<evidence type="ECO:0000313" key="1">
    <source>
        <dbReference type="EMBL" id="MCM2394107.1"/>
    </source>
</evidence>
<proteinExistence type="predicted"/>
<keyword evidence="2" id="KW-1185">Reference proteome</keyword>
<dbReference type="CDD" id="cd00448">
    <property type="entry name" value="YjgF_YER057c_UK114_family"/>
    <property type="match status" value="1"/>
</dbReference>
<gene>
    <name evidence="1" type="ORF">NBG84_38555</name>
</gene>
<dbReference type="Gene3D" id="3.30.1330.40">
    <property type="entry name" value="RutC-like"/>
    <property type="match status" value="1"/>
</dbReference>
<name>A0ABT0UZU7_9ACTN</name>
<reference evidence="1" key="1">
    <citation type="submission" date="2022-06" db="EMBL/GenBank/DDBJ databases">
        <title>Genome public.</title>
        <authorList>
            <person name="Sun Q."/>
        </authorList>
    </citation>
    <scope>NUCLEOTIDE SEQUENCE</scope>
    <source>
        <strain evidence="1">CWNU-1</strain>
    </source>
</reference>